<evidence type="ECO:0008006" key="6">
    <source>
        <dbReference type="Google" id="ProtNLM"/>
    </source>
</evidence>
<keyword evidence="5" id="KW-1185">Reference proteome</keyword>
<evidence type="ECO:0000256" key="2">
    <source>
        <dbReference type="ARBA" id="ARBA00023604"/>
    </source>
</evidence>
<keyword evidence="1" id="KW-0560">Oxidoreductase</keyword>
<dbReference type="PANTHER" id="PTHR34598">
    <property type="entry name" value="BLL6449 PROTEIN"/>
    <property type="match status" value="1"/>
</dbReference>
<evidence type="ECO:0000256" key="1">
    <source>
        <dbReference type="ARBA" id="ARBA00023002"/>
    </source>
</evidence>
<reference evidence="4" key="1">
    <citation type="journal article" date="2020" name="Stud. Mycol.">
        <title>101 Dothideomycetes genomes: a test case for predicting lifestyles and emergence of pathogens.</title>
        <authorList>
            <person name="Haridas S."/>
            <person name="Albert R."/>
            <person name="Binder M."/>
            <person name="Bloem J."/>
            <person name="Labutti K."/>
            <person name="Salamov A."/>
            <person name="Andreopoulos B."/>
            <person name="Baker S."/>
            <person name="Barry K."/>
            <person name="Bills G."/>
            <person name="Bluhm B."/>
            <person name="Cannon C."/>
            <person name="Castanera R."/>
            <person name="Culley D."/>
            <person name="Daum C."/>
            <person name="Ezra D."/>
            <person name="Gonzalez J."/>
            <person name="Henrissat B."/>
            <person name="Kuo A."/>
            <person name="Liang C."/>
            <person name="Lipzen A."/>
            <person name="Lutzoni F."/>
            <person name="Magnuson J."/>
            <person name="Mondo S."/>
            <person name="Nolan M."/>
            <person name="Ohm R."/>
            <person name="Pangilinan J."/>
            <person name="Park H.-J."/>
            <person name="Ramirez L."/>
            <person name="Alfaro M."/>
            <person name="Sun H."/>
            <person name="Tritt A."/>
            <person name="Yoshinaga Y."/>
            <person name="Zwiers L.-H."/>
            <person name="Turgeon B."/>
            <person name="Goodwin S."/>
            <person name="Spatafora J."/>
            <person name="Crous P."/>
            <person name="Grigoriev I."/>
        </authorList>
    </citation>
    <scope>NUCLEOTIDE SEQUENCE</scope>
    <source>
        <strain evidence="4">CBS 130266</strain>
    </source>
</reference>
<dbReference type="GO" id="GO:0016491">
    <property type="term" value="F:oxidoreductase activity"/>
    <property type="evidence" value="ECO:0007669"/>
    <property type="project" value="UniProtKB-KW"/>
</dbReference>
<organism evidence="4 5">
    <name type="scientific">Tothia fuscella</name>
    <dbReference type="NCBI Taxonomy" id="1048955"/>
    <lineage>
        <taxon>Eukaryota</taxon>
        <taxon>Fungi</taxon>
        <taxon>Dikarya</taxon>
        <taxon>Ascomycota</taxon>
        <taxon>Pezizomycotina</taxon>
        <taxon>Dothideomycetes</taxon>
        <taxon>Pleosporomycetidae</taxon>
        <taxon>Venturiales</taxon>
        <taxon>Cylindrosympodiaceae</taxon>
        <taxon>Tothia</taxon>
    </lineage>
</organism>
<comment type="caution">
    <text evidence="4">The sequence shown here is derived from an EMBL/GenBank/DDBJ whole genome shotgun (WGS) entry which is preliminary data.</text>
</comment>
<evidence type="ECO:0000313" key="5">
    <source>
        <dbReference type="Proteomes" id="UP000800235"/>
    </source>
</evidence>
<dbReference type="NCBIfam" id="NF041278">
    <property type="entry name" value="CmcJ_NvfI_EfuI"/>
    <property type="match status" value="1"/>
</dbReference>
<name>A0A9P4NTM7_9PEZI</name>
<dbReference type="EMBL" id="MU007033">
    <property type="protein sequence ID" value="KAF2431248.1"/>
    <property type="molecule type" value="Genomic_DNA"/>
</dbReference>
<feature type="region of interest" description="Disordered" evidence="3">
    <location>
        <begin position="45"/>
        <end position="68"/>
    </location>
</feature>
<proteinExistence type="inferred from homology"/>
<evidence type="ECO:0000256" key="3">
    <source>
        <dbReference type="SAM" id="MobiDB-lite"/>
    </source>
</evidence>
<feature type="compositionally biased region" description="Basic and acidic residues" evidence="3">
    <location>
        <begin position="49"/>
        <end position="60"/>
    </location>
</feature>
<feature type="compositionally biased region" description="Polar residues" evidence="3">
    <location>
        <begin position="1"/>
        <end position="20"/>
    </location>
</feature>
<protein>
    <recommendedName>
        <fullName evidence="6">Methyltransferase</fullName>
    </recommendedName>
</protein>
<dbReference type="Proteomes" id="UP000800235">
    <property type="component" value="Unassembled WGS sequence"/>
</dbReference>
<comment type="similarity">
    <text evidence="2">Belongs to the asaB hydroxylase/desaturase family.</text>
</comment>
<dbReference type="InterPro" id="IPR044053">
    <property type="entry name" value="AsaB-like"/>
</dbReference>
<feature type="region of interest" description="Disordered" evidence="3">
    <location>
        <begin position="1"/>
        <end position="29"/>
    </location>
</feature>
<dbReference type="PANTHER" id="PTHR34598:SF3">
    <property type="entry name" value="OXIDOREDUCTASE AN1597"/>
    <property type="match status" value="1"/>
</dbReference>
<evidence type="ECO:0000313" key="4">
    <source>
        <dbReference type="EMBL" id="KAF2431248.1"/>
    </source>
</evidence>
<gene>
    <name evidence="4" type="ORF">EJ08DRAFT_193365</name>
</gene>
<dbReference type="AlphaFoldDB" id="A0A9P4NTM7"/>
<sequence length="321" mass="36711">MVTSTIESQLQTISVGTEPSSKAVENGVAQSRDLDATIYYYDEATDLENQAKPEEPEDSTKPIPKVHYPETPRKAVNLIVKDISGKESEYTLDQNGFQLSRQVTKVILTSEDLANDDKIKNEYYPEMQAWLKEVTGAPRVKVYHHGTRQSLEKGVKFTPGKWGEGKGPRPSAPPVYSVHLDQSSWESYNIIRRHMKSETEALLHKRVVIVNAWRPIKTVRRDPFGIADASTVPAEDIIPRPYKFFDETRETTAVRPNEKHRWYFKSHQQADEVLIFKGFDSHGNARACPHSAFVDQKYADDELRESIEIRALLIYDDFEET</sequence>
<dbReference type="OrthoDB" id="412788at2759"/>
<accession>A0A9P4NTM7</accession>